<keyword evidence="2" id="KW-1185">Reference proteome</keyword>
<dbReference type="Proteomes" id="UP000219338">
    <property type="component" value="Unassembled WGS sequence"/>
</dbReference>
<dbReference type="OrthoDB" id="2789670at2759"/>
<gene>
    <name evidence="1" type="ORF">ARMOST_15309</name>
</gene>
<accession>A0A284RT84</accession>
<name>A0A284RT84_ARMOS</name>
<dbReference type="STRING" id="47428.A0A284RT84"/>
<protein>
    <submittedName>
        <fullName evidence="1">Uncharacterized protein</fullName>
    </submittedName>
</protein>
<reference evidence="2" key="1">
    <citation type="journal article" date="2017" name="Nat. Ecol. Evol.">
        <title>Genome expansion and lineage-specific genetic innovations in the forest pathogenic fungi Armillaria.</title>
        <authorList>
            <person name="Sipos G."/>
            <person name="Prasanna A.N."/>
            <person name="Walter M.C."/>
            <person name="O'Connor E."/>
            <person name="Balint B."/>
            <person name="Krizsan K."/>
            <person name="Kiss B."/>
            <person name="Hess J."/>
            <person name="Varga T."/>
            <person name="Slot J."/>
            <person name="Riley R."/>
            <person name="Boka B."/>
            <person name="Rigling D."/>
            <person name="Barry K."/>
            <person name="Lee J."/>
            <person name="Mihaltcheva S."/>
            <person name="LaButti K."/>
            <person name="Lipzen A."/>
            <person name="Waldron R."/>
            <person name="Moloney N.M."/>
            <person name="Sperisen C."/>
            <person name="Kredics L."/>
            <person name="Vagvoelgyi C."/>
            <person name="Patrignani A."/>
            <person name="Fitzpatrick D."/>
            <person name="Nagy I."/>
            <person name="Doyle S."/>
            <person name="Anderson J.B."/>
            <person name="Grigoriev I.V."/>
            <person name="Gueldener U."/>
            <person name="Muensterkoetter M."/>
            <person name="Nagy L.G."/>
        </authorList>
    </citation>
    <scope>NUCLEOTIDE SEQUENCE [LARGE SCALE GENOMIC DNA]</scope>
    <source>
        <strain evidence="2">C18/9</strain>
    </source>
</reference>
<sequence>MGWYGMVHSHCANGLFPDAILAAFEITKAVDADGMVIEPNDKIRPGLVCIPEAFKCSIKPRSKETEVLICSSEQ</sequence>
<proteinExistence type="predicted"/>
<evidence type="ECO:0000313" key="1">
    <source>
        <dbReference type="EMBL" id="SJL11895.1"/>
    </source>
</evidence>
<dbReference type="EMBL" id="FUEG01000015">
    <property type="protein sequence ID" value="SJL11895.1"/>
    <property type="molecule type" value="Genomic_DNA"/>
</dbReference>
<organism evidence="1 2">
    <name type="scientific">Armillaria ostoyae</name>
    <name type="common">Armillaria root rot fungus</name>
    <dbReference type="NCBI Taxonomy" id="47428"/>
    <lineage>
        <taxon>Eukaryota</taxon>
        <taxon>Fungi</taxon>
        <taxon>Dikarya</taxon>
        <taxon>Basidiomycota</taxon>
        <taxon>Agaricomycotina</taxon>
        <taxon>Agaricomycetes</taxon>
        <taxon>Agaricomycetidae</taxon>
        <taxon>Agaricales</taxon>
        <taxon>Marasmiineae</taxon>
        <taxon>Physalacriaceae</taxon>
        <taxon>Armillaria</taxon>
    </lineage>
</organism>
<dbReference type="AlphaFoldDB" id="A0A284RT84"/>
<evidence type="ECO:0000313" key="2">
    <source>
        <dbReference type="Proteomes" id="UP000219338"/>
    </source>
</evidence>